<keyword evidence="1" id="KW-0229">DNA integration</keyword>
<evidence type="ECO:0000313" key="6">
    <source>
        <dbReference type="Proteomes" id="UP000004925"/>
    </source>
</evidence>
<dbReference type="Pfam" id="PF14659">
    <property type="entry name" value="Phage_int_SAM_3"/>
    <property type="match status" value="1"/>
</dbReference>
<keyword evidence="3" id="KW-0233">DNA recombination</keyword>
<dbReference type="CDD" id="cd01189">
    <property type="entry name" value="INT_ICEBs1_C_like"/>
    <property type="match status" value="1"/>
</dbReference>
<evidence type="ECO:0000259" key="4">
    <source>
        <dbReference type="PROSITE" id="PS51898"/>
    </source>
</evidence>
<protein>
    <recommendedName>
        <fullName evidence="4">Tyr recombinase domain-containing protein</fullName>
    </recommendedName>
</protein>
<dbReference type="InterPro" id="IPR010998">
    <property type="entry name" value="Integrase_recombinase_N"/>
</dbReference>
<dbReference type="Gene3D" id="1.10.443.10">
    <property type="entry name" value="Intergrase catalytic core"/>
    <property type="match status" value="1"/>
</dbReference>
<dbReference type="InterPro" id="IPR004107">
    <property type="entry name" value="Integrase_SAM-like_N"/>
</dbReference>
<evidence type="ECO:0000256" key="3">
    <source>
        <dbReference type="ARBA" id="ARBA00023172"/>
    </source>
</evidence>
<reference evidence="5 6" key="1">
    <citation type="submission" date="2011-10" db="EMBL/GenBank/DDBJ databases">
        <title>The Genome Sequence of Fusobacterium sp. 4_1_13.</title>
        <authorList>
            <consortium name="The Broad Institute Genome Sequencing Platform"/>
            <person name="Earl A."/>
            <person name="Ward D."/>
            <person name="Feldgarden M."/>
            <person name="Gevers D."/>
            <person name="Strauss J."/>
            <person name="Ambrose C."/>
            <person name="Allen-Vercoe E."/>
            <person name="Young S.K."/>
            <person name="Zeng Q."/>
            <person name="Gargeya S."/>
            <person name="Fitzgerald M."/>
            <person name="Haas B."/>
            <person name="Abouelleil A."/>
            <person name="Alvarado L."/>
            <person name="Arachchi H.M."/>
            <person name="Berlin A."/>
            <person name="Brown A."/>
            <person name="Chapman S.B."/>
            <person name="Chen Z."/>
            <person name="Dunbar C."/>
            <person name="Freedman E."/>
            <person name="Gearin G."/>
            <person name="Goldberg J."/>
            <person name="Griggs A."/>
            <person name="Gujja S."/>
            <person name="Heiman D."/>
            <person name="Howarth C."/>
            <person name="Larson L."/>
            <person name="Lui A."/>
            <person name="MacDonald P.J."/>
            <person name="Montmayeur A."/>
            <person name="Murphy C."/>
            <person name="Neiman D."/>
            <person name="Pearson M."/>
            <person name="Priest M."/>
            <person name="Roberts A."/>
            <person name="Saif S."/>
            <person name="Shea T."/>
            <person name="Shenoy N."/>
            <person name="Sisk P."/>
            <person name="Stolte C."/>
            <person name="Sykes S."/>
            <person name="Wortman J."/>
            <person name="Nusbaum C."/>
            <person name="Birren B."/>
        </authorList>
    </citation>
    <scope>NUCLEOTIDE SEQUENCE [LARGE SCALE GENOMIC DNA]</scope>
    <source>
        <strain evidence="5 6">4_1_13</strain>
    </source>
</reference>
<dbReference type="InterPro" id="IPR013762">
    <property type="entry name" value="Integrase-like_cat_sf"/>
</dbReference>
<accession>A0A0M1VV53</accession>
<dbReference type="InterPro" id="IPR011010">
    <property type="entry name" value="DNA_brk_join_enz"/>
</dbReference>
<name>A0A0M1VV53_FUSVC</name>
<dbReference type="Proteomes" id="UP000004925">
    <property type="component" value="Unassembled WGS sequence"/>
</dbReference>
<dbReference type="InterPro" id="IPR050090">
    <property type="entry name" value="Tyrosine_recombinase_XerCD"/>
</dbReference>
<dbReference type="GO" id="GO:0003677">
    <property type="term" value="F:DNA binding"/>
    <property type="evidence" value="ECO:0007669"/>
    <property type="project" value="UniProtKB-KW"/>
</dbReference>
<dbReference type="Pfam" id="PF00589">
    <property type="entry name" value="Phage_integrase"/>
    <property type="match status" value="1"/>
</dbReference>
<dbReference type="InterPro" id="IPR002104">
    <property type="entry name" value="Integrase_catalytic"/>
</dbReference>
<evidence type="ECO:0000256" key="2">
    <source>
        <dbReference type="ARBA" id="ARBA00023125"/>
    </source>
</evidence>
<evidence type="ECO:0000256" key="1">
    <source>
        <dbReference type="ARBA" id="ARBA00022908"/>
    </source>
</evidence>
<dbReference type="Gene3D" id="1.10.150.130">
    <property type="match status" value="1"/>
</dbReference>
<evidence type="ECO:0000313" key="5">
    <source>
        <dbReference type="EMBL" id="EEO40259.2"/>
    </source>
</evidence>
<sequence length="405" mass="48233">MYTTSYTRKKGRFYHVVFEYVKKKGTRKKSLSRTTKSEDEEVANRMLDDFVIECMKILNIDKKYKPKNRNKIIFNKDLNLYNTEISFCDFICGYIKTRRKTIEDDTYSGYESIARCSLIPYFYRENKKLKEIEDFDIEKYYYHELNYRNISPNTVLHYHYLLSLVFKYALRHKIITRNPLDSVEKPKKKKYVAEVYNAEEINILLDLLKREEENLYFGVLMAAYFGLRRSEVIGLKWSSINFEENTITIMSTVKETNIDGKHIFVCQDKTKSPAGLRSFSLPIEIKELLLEIKEKQEENKKYLGKGYYMEDKEYIYVDDGGKRLRPNYLTTRFGKFLKKFNLKHIRFHDLRHSCATILYDNNAGIKEIQTYLGHSSVKTTMEIYVHLMNRNDKSIVDVLGKKLKI</sequence>
<dbReference type="SUPFAM" id="SSF56349">
    <property type="entry name" value="DNA breaking-rejoining enzymes"/>
    <property type="match status" value="1"/>
</dbReference>
<organism evidence="5 6">
    <name type="scientific">Fusobacterium vincentii 4_1_13</name>
    <dbReference type="NCBI Taxonomy" id="469606"/>
    <lineage>
        <taxon>Bacteria</taxon>
        <taxon>Fusobacteriati</taxon>
        <taxon>Fusobacteriota</taxon>
        <taxon>Fusobacteriia</taxon>
        <taxon>Fusobacteriales</taxon>
        <taxon>Fusobacteriaceae</taxon>
        <taxon>Fusobacterium</taxon>
    </lineage>
</organism>
<dbReference type="GO" id="GO:0015074">
    <property type="term" value="P:DNA integration"/>
    <property type="evidence" value="ECO:0007669"/>
    <property type="project" value="UniProtKB-KW"/>
</dbReference>
<feature type="domain" description="Tyr recombinase" evidence="4">
    <location>
        <begin position="191"/>
        <end position="397"/>
    </location>
</feature>
<dbReference type="PROSITE" id="PS51898">
    <property type="entry name" value="TYR_RECOMBINASE"/>
    <property type="match status" value="1"/>
</dbReference>
<dbReference type="AlphaFoldDB" id="A0A0M1VV53"/>
<dbReference type="PANTHER" id="PTHR30349">
    <property type="entry name" value="PHAGE INTEGRASE-RELATED"/>
    <property type="match status" value="1"/>
</dbReference>
<dbReference type="EMBL" id="ACDE02000019">
    <property type="protein sequence ID" value="EEO40259.2"/>
    <property type="molecule type" value="Genomic_DNA"/>
</dbReference>
<comment type="caution">
    <text evidence="5">The sequence shown here is derived from an EMBL/GenBank/DDBJ whole genome shotgun (WGS) entry which is preliminary data.</text>
</comment>
<dbReference type="RefSeq" id="WP_032843765.1">
    <property type="nucleotide sequence ID" value="NZ_KQ235737.1"/>
</dbReference>
<dbReference type="eggNOG" id="COG0582">
    <property type="taxonomic scope" value="Bacteria"/>
</dbReference>
<dbReference type="GO" id="GO:0006310">
    <property type="term" value="P:DNA recombination"/>
    <property type="evidence" value="ECO:0007669"/>
    <property type="project" value="UniProtKB-KW"/>
</dbReference>
<gene>
    <name evidence="5" type="ORF">FSCG_00972</name>
</gene>
<keyword evidence="2" id="KW-0238">DNA-binding</keyword>
<proteinExistence type="predicted"/>
<dbReference type="PANTHER" id="PTHR30349:SF91">
    <property type="entry name" value="INTA PROTEIN"/>
    <property type="match status" value="1"/>
</dbReference>